<accession>A0ABQ4XLU0</accession>
<evidence type="ECO:0000313" key="3">
    <source>
        <dbReference type="Proteomes" id="UP001151760"/>
    </source>
</evidence>
<dbReference type="EMBL" id="BQNB010009642">
    <property type="protein sequence ID" value="GJS66349.1"/>
    <property type="molecule type" value="Genomic_DNA"/>
</dbReference>
<evidence type="ECO:0000313" key="2">
    <source>
        <dbReference type="EMBL" id="GJS66349.1"/>
    </source>
</evidence>
<feature type="transmembrane region" description="Helical" evidence="1">
    <location>
        <begin position="102"/>
        <end position="125"/>
    </location>
</feature>
<reference evidence="2" key="2">
    <citation type="submission" date="2022-01" db="EMBL/GenBank/DDBJ databases">
        <authorList>
            <person name="Yamashiro T."/>
            <person name="Shiraishi A."/>
            <person name="Satake H."/>
            <person name="Nakayama K."/>
        </authorList>
    </citation>
    <scope>NUCLEOTIDE SEQUENCE</scope>
</reference>
<feature type="transmembrane region" description="Helical" evidence="1">
    <location>
        <begin position="62"/>
        <end position="82"/>
    </location>
</feature>
<organism evidence="2 3">
    <name type="scientific">Tanacetum coccineum</name>
    <dbReference type="NCBI Taxonomy" id="301880"/>
    <lineage>
        <taxon>Eukaryota</taxon>
        <taxon>Viridiplantae</taxon>
        <taxon>Streptophyta</taxon>
        <taxon>Embryophyta</taxon>
        <taxon>Tracheophyta</taxon>
        <taxon>Spermatophyta</taxon>
        <taxon>Magnoliopsida</taxon>
        <taxon>eudicotyledons</taxon>
        <taxon>Gunneridae</taxon>
        <taxon>Pentapetalae</taxon>
        <taxon>asterids</taxon>
        <taxon>campanulids</taxon>
        <taxon>Asterales</taxon>
        <taxon>Asteraceae</taxon>
        <taxon>Asteroideae</taxon>
        <taxon>Anthemideae</taxon>
        <taxon>Anthemidinae</taxon>
        <taxon>Tanacetum</taxon>
    </lineage>
</organism>
<comment type="caution">
    <text evidence="2">The sequence shown here is derived from an EMBL/GenBank/DDBJ whole genome shotgun (WGS) entry which is preliminary data.</text>
</comment>
<gene>
    <name evidence="2" type="ORF">Tco_0680913</name>
</gene>
<keyword evidence="1" id="KW-0472">Membrane</keyword>
<protein>
    <submittedName>
        <fullName evidence="2">Uncharacterized protein</fullName>
    </submittedName>
</protein>
<evidence type="ECO:0000256" key="1">
    <source>
        <dbReference type="SAM" id="Phobius"/>
    </source>
</evidence>
<sequence length="137" mass="15716">MIEKVVMLVRGYSYYLLKFDSLLLLAQGYTVSTASILNAANEKFVPSKERFNCQSILQLPRTMVITAFIVFISGVCIKFLVYAAWFQVLKVSYVRNSKYWHIFWYVDLEWDMCSIYISAAIILISKEGLPVSANKCG</sequence>
<dbReference type="Proteomes" id="UP001151760">
    <property type="component" value="Unassembled WGS sequence"/>
</dbReference>
<keyword evidence="1" id="KW-1133">Transmembrane helix</keyword>
<keyword evidence="1" id="KW-0812">Transmembrane</keyword>
<proteinExistence type="predicted"/>
<keyword evidence="3" id="KW-1185">Reference proteome</keyword>
<name>A0ABQ4XLU0_9ASTR</name>
<reference evidence="2" key="1">
    <citation type="journal article" date="2022" name="Int. J. Mol. Sci.">
        <title>Draft Genome of Tanacetum Coccineum: Genomic Comparison of Closely Related Tanacetum-Family Plants.</title>
        <authorList>
            <person name="Yamashiro T."/>
            <person name="Shiraishi A."/>
            <person name="Nakayama K."/>
            <person name="Satake H."/>
        </authorList>
    </citation>
    <scope>NUCLEOTIDE SEQUENCE</scope>
</reference>